<evidence type="ECO:0000256" key="1">
    <source>
        <dbReference type="SAM" id="MobiDB-lite"/>
    </source>
</evidence>
<reference evidence="2 3" key="1">
    <citation type="journal article" date="2012" name="PLoS Pathog.">
        <title>Diverse lifestyles and strategies of plant pathogenesis encoded in the genomes of eighteen Dothideomycetes fungi.</title>
        <authorList>
            <person name="Ohm R.A."/>
            <person name="Feau N."/>
            <person name="Henrissat B."/>
            <person name="Schoch C.L."/>
            <person name="Horwitz B.A."/>
            <person name="Barry K.W."/>
            <person name="Condon B.J."/>
            <person name="Copeland A.C."/>
            <person name="Dhillon B."/>
            <person name="Glaser F."/>
            <person name="Hesse C.N."/>
            <person name="Kosti I."/>
            <person name="LaButti K."/>
            <person name="Lindquist E.A."/>
            <person name="Lucas S."/>
            <person name="Salamov A.A."/>
            <person name="Bradshaw R.E."/>
            <person name="Ciuffetti L."/>
            <person name="Hamelin R.C."/>
            <person name="Kema G.H.J."/>
            <person name="Lawrence C."/>
            <person name="Scott J.A."/>
            <person name="Spatafora J.W."/>
            <person name="Turgeon B.G."/>
            <person name="de Wit P.J.G.M."/>
            <person name="Zhong S."/>
            <person name="Goodwin S.B."/>
            <person name="Grigoriev I.V."/>
        </authorList>
    </citation>
    <scope>NUCLEOTIDE SEQUENCE [LARGE SCALE GENOMIC DNA]</scope>
    <source>
        <strain evidence="2 3">CIRAD86</strain>
    </source>
</reference>
<feature type="region of interest" description="Disordered" evidence="1">
    <location>
        <begin position="215"/>
        <end position="342"/>
    </location>
</feature>
<evidence type="ECO:0000313" key="2">
    <source>
        <dbReference type="EMBL" id="EME81611.1"/>
    </source>
</evidence>
<feature type="compositionally biased region" description="Polar residues" evidence="1">
    <location>
        <begin position="234"/>
        <end position="265"/>
    </location>
</feature>
<dbReference type="Proteomes" id="UP000016932">
    <property type="component" value="Unassembled WGS sequence"/>
</dbReference>
<dbReference type="OrthoDB" id="3910509at2759"/>
<dbReference type="AlphaFoldDB" id="M3AAI7"/>
<organism evidence="2 3">
    <name type="scientific">Pseudocercospora fijiensis (strain CIRAD86)</name>
    <name type="common">Black leaf streak disease fungus</name>
    <name type="synonym">Mycosphaerella fijiensis</name>
    <dbReference type="NCBI Taxonomy" id="383855"/>
    <lineage>
        <taxon>Eukaryota</taxon>
        <taxon>Fungi</taxon>
        <taxon>Dikarya</taxon>
        <taxon>Ascomycota</taxon>
        <taxon>Pezizomycotina</taxon>
        <taxon>Dothideomycetes</taxon>
        <taxon>Dothideomycetidae</taxon>
        <taxon>Mycosphaerellales</taxon>
        <taxon>Mycosphaerellaceae</taxon>
        <taxon>Pseudocercospora</taxon>
    </lineage>
</organism>
<keyword evidence="3" id="KW-1185">Reference proteome</keyword>
<sequence length="431" mass="48310">MVRGGNRHILPVSFNEPPMCQNQQNRHCSCPEMPGLSRIQTTQDGFVQERMYLPSDTASTSEHAMLLNHDGPENYGSVNVEVVDSDSASDSQLSSLPGYSECARDLPPDYTLGLRRLLQEFFSKCAQNVRARHGIGMIEVAAFLRVRVAICRRFCTAGVVCQWPRLEKNEQKAVVCEKTRGCEAMGCYFIAPTRNRTCPSRDSCFYQGSHPPETTHVIRSMPPPRPPHDPFATTIPTASSLRHQPSQSSLRSHASAASTRHNGLLTSARTRRPNNRSTPRLEDGVLADSESDRDTIMAPRQKLLQQRGFRHGSPERRHARPKPARQQVEDQDIVNRQPDGSYLLGAPALGTPSLMPMYGSGHEDGEVNPARKYFTSGTHMGVRQSRQAEDEYERDRPEMMAVLRQEVMHKLDKERWLYEPGDGLPTILPAS</sequence>
<protein>
    <submittedName>
        <fullName evidence="2">Uncharacterized protein</fullName>
    </submittedName>
</protein>
<dbReference type="VEuPathDB" id="FungiDB:MYCFIDRAFT_78928"/>
<dbReference type="HOGENOM" id="CLU_636354_0_0_1"/>
<dbReference type="KEGG" id="pfj:MYCFIDRAFT_78928"/>
<evidence type="ECO:0000313" key="3">
    <source>
        <dbReference type="Proteomes" id="UP000016932"/>
    </source>
</evidence>
<dbReference type="GeneID" id="19341528"/>
<dbReference type="EMBL" id="KB446559">
    <property type="protein sequence ID" value="EME81611.1"/>
    <property type="molecule type" value="Genomic_DNA"/>
</dbReference>
<gene>
    <name evidence="2" type="ORF">MYCFIDRAFT_78928</name>
</gene>
<accession>M3AAI7</accession>
<name>M3AAI7_PSEFD</name>
<dbReference type="eggNOG" id="ENOG502R9CP">
    <property type="taxonomic scope" value="Eukaryota"/>
</dbReference>
<dbReference type="RefSeq" id="XP_007927191.1">
    <property type="nucleotide sequence ID" value="XM_007929000.1"/>
</dbReference>
<proteinExistence type="predicted"/>